<dbReference type="CDD" id="cd02195">
    <property type="entry name" value="SelD"/>
    <property type="match status" value="1"/>
</dbReference>
<dbReference type="InterPro" id="IPR036921">
    <property type="entry name" value="PurM-like_N_sf"/>
</dbReference>
<reference evidence="8" key="1">
    <citation type="submission" date="2020-10" db="EMBL/GenBank/DDBJ databases">
        <authorList>
            <person name="Gilroy R."/>
        </authorList>
    </citation>
    <scope>NUCLEOTIDE SEQUENCE</scope>
    <source>
        <strain evidence="8">7293</strain>
    </source>
</reference>
<dbReference type="NCBIfam" id="TIGR00476">
    <property type="entry name" value="selD"/>
    <property type="match status" value="1"/>
</dbReference>
<keyword evidence="4" id="KW-0067">ATP-binding</keyword>
<dbReference type="InterPro" id="IPR010918">
    <property type="entry name" value="PurM-like_C_dom"/>
</dbReference>
<dbReference type="Gene3D" id="3.30.1330.10">
    <property type="entry name" value="PurM-like, N-terminal domain"/>
    <property type="match status" value="1"/>
</dbReference>
<evidence type="ECO:0000259" key="7">
    <source>
        <dbReference type="Pfam" id="PF02769"/>
    </source>
</evidence>
<dbReference type="SUPFAM" id="SSF55326">
    <property type="entry name" value="PurM N-terminal domain-like"/>
    <property type="match status" value="1"/>
</dbReference>
<keyword evidence="1 8" id="KW-0808">Transferase</keyword>
<dbReference type="InterPro" id="IPR036676">
    <property type="entry name" value="PurM-like_C_sf"/>
</dbReference>
<dbReference type="EC" id="2.7.9.3" evidence="8"/>
<evidence type="ECO:0000313" key="8">
    <source>
        <dbReference type="EMBL" id="MBO8437239.1"/>
    </source>
</evidence>
<evidence type="ECO:0000259" key="6">
    <source>
        <dbReference type="Pfam" id="PF00586"/>
    </source>
</evidence>
<dbReference type="GO" id="GO:0016260">
    <property type="term" value="P:selenocysteine biosynthetic process"/>
    <property type="evidence" value="ECO:0007669"/>
    <property type="project" value="TreeGrafter"/>
</dbReference>
<evidence type="ECO:0000256" key="3">
    <source>
        <dbReference type="ARBA" id="ARBA00022777"/>
    </source>
</evidence>
<keyword evidence="5" id="KW-0711">Selenium</keyword>
<keyword evidence="3" id="KW-0418">Kinase</keyword>
<dbReference type="SUPFAM" id="SSF56042">
    <property type="entry name" value="PurM C-terminal domain-like"/>
    <property type="match status" value="1"/>
</dbReference>
<dbReference type="GO" id="GO:0005737">
    <property type="term" value="C:cytoplasm"/>
    <property type="evidence" value="ECO:0007669"/>
    <property type="project" value="TreeGrafter"/>
</dbReference>
<dbReference type="PIRSF" id="PIRSF036407">
    <property type="entry name" value="Selenphspht_syn"/>
    <property type="match status" value="1"/>
</dbReference>
<dbReference type="Pfam" id="PF02769">
    <property type="entry name" value="AIRS_C"/>
    <property type="match status" value="1"/>
</dbReference>
<evidence type="ECO:0000313" key="9">
    <source>
        <dbReference type="Proteomes" id="UP000823615"/>
    </source>
</evidence>
<dbReference type="Gene3D" id="3.90.650.10">
    <property type="entry name" value="PurM-like C-terminal domain"/>
    <property type="match status" value="1"/>
</dbReference>
<dbReference type="GO" id="GO:0005524">
    <property type="term" value="F:ATP binding"/>
    <property type="evidence" value="ECO:0007669"/>
    <property type="project" value="UniProtKB-KW"/>
</dbReference>
<feature type="domain" description="PurM-like C-terminal" evidence="7">
    <location>
        <begin position="143"/>
        <end position="309"/>
    </location>
</feature>
<dbReference type="EMBL" id="JADIMT010000109">
    <property type="protein sequence ID" value="MBO8437239.1"/>
    <property type="molecule type" value="Genomic_DNA"/>
</dbReference>
<dbReference type="PANTHER" id="PTHR10256">
    <property type="entry name" value="SELENIDE, WATER DIKINASE"/>
    <property type="match status" value="1"/>
</dbReference>
<name>A0A9D9H633_9SPIO</name>
<dbReference type="AlphaFoldDB" id="A0A9D9H633"/>
<evidence type="ECO:0000256" key="4">
    <source>
        <dbReference type="ARBA" id="ARBA00022840"/>
    </source>
</evidence>
<dbReference type="PANTHER" id="PTHR10256:SF0">
    <property type="entry name" value="INACTIVE SELENIDE, WATER DIKINASE-LIKE PROTEIN-RELATED"/>
    <property type="match status" value="1"/>
</dbReference>
<gene>
    <name evidence="8" type="primary">selD</name>
    <name evidence="8" type="ORF">IAA97_09745</name>
</gene>
<evidence type="ECO:0000256" key="2">
    <source>
        <dbReference type="ARBA" id="ARBA00022741"/>
    </source>
</evidence>
<dbReference type="Proteomes" id="UP000823615">
    <property type="component" value="Unassembled WGS sequence"/>
</dbReference>
<evidence type="ECO:0000256" key="1">
    <source>
        <dbReference type="ARBA" id="ARBA00022679"/>
    </source>
</evidence>
<sequence>DLHRALDGLVSVKDGNLLEGFESSDDALVYDLGDGRVLIETVDFFPPMVDDPFVFGQIAAANAISDIYAMGGRPALAMSLMCFPSCLDIKVMRRIMEGAISKAGEAGVVIAGGHTLSDREPKFGLAVTGFADAKDVWSNKGARVGDAVILTKRLGTGLLMTAHKAGETDASEAIEQMRTLNRAAAENASGLTVHAATDVTGFSLMGHSYEVAVASSVTVCIDFASLRFLPGAEDAARFGFVPEGRYTNEDYLEDKVSIASSLALHQRDMLFSPETSGGLLLFMPERDAAIYLERNACAFRIGEVQERCDHPVLVRA</sequence>
<feature type="non-terminal residue" evidence="8">
    <location>
        <position position="1"/>
    </location>
</feature>
<dbReference type="InterPro" id="IPR016188">
    <property type="entry name" value="PurM-like_N"/>
</dbReference>
<feature type="domain" description="PurM-like N-terminal" evidence="6">
    <location>
        <begin position="25"/>
        <end position="130"/>
    </location>
</feature>
<keyword evidence="2" id="KW-0547">Nucleotide-binding</keyword>
<dbReference type="InterPro" id="IPR004536">
    <property type="entry name" value="SPS/SelD"/>
</dbReference>
<dbReference type="Pfam" id="PF00586">
    <property type="entry name" value="AIRS"/>
    <property type="match status" value="1"/>
</dbReference>
<organism evidence="8 9">
    <name type="scientific">Candidatus Ornithospirochaeta stercoripullorum</name>
    <dbReference type="NCBI Taxonomy" id="2840899"/>
    <lineage>
        <taxon>Bacteria</taxon>
        <taxon>Pseudomonadati</taxon>
        <taxon>Spirochaetota</taxon>
        <taxon>Spirochaetia</taxon>
        <taxon>Spirochaetales</taxon>
        <taxon>Spirochaetaceae</taxon>
        <taxon>Spirochaetaceae incertae sedis</taxon>
        <taxon>Candidatus Ornithospirochaeta</taxon>
    </lineage>
</organism>
<dbReference type="GO" id="GO:0004756">
    <property type="term" value="F:selenide, water dikinase activity"/>
    <property type="evidence" value="ECO:0007669"/>
    <property type="project" value="UniProtKB-EC"/>
</dbReference>
<reference evidence="8" key="2">
    <citation type="journal article" date="2021" name="PeerJ">
        <title>Extensive microbial diversity within the chicken gut microbiome revealed by metagenomics and culture.</title>
        <authorList>
            <person name="Gilroy R."/>
            <person name="Ravi A."/>
            <person name="Getino M."/>
            <person name="Pursley I."/>
            <person name="Horton D.L."/>
            <person name="Alikhan N.F."/>
            <person name="Baker D."/>
            <person name="Gharbi K."/>
            <person name="Hall N."/>
            <person name="Watson M."/>
            <person name="Adriaenssens E.M."/>
            <person name="Foster-Nyarko E."/>
            <person name="Jarju S."/>
            <person name="Secka A."/>
            <person name="Antonio M."/>
            <person name="Oren A."/>
            <person name="Chaudhuri R.R."/>
            <person name="La Ragione R."/>
            <person name="Hildebrand F."/>
            <person name="Pallen M.J."/>
        </authorList>
    </citation>
    <scope>NUCLEOTIDE SEQUENCE</scope>
    <source>
        <strain evidence="8">7293</strain>
    </source>
</reference>
<proteinExistence type="predicted"/>
<protein>
    <submittedName>
        <fullName evidence="8">Selenide, water dikinase SelD</fullName>
        <ecNumber evidence="8">2.7.9.3</ecNumber>
    </submittedName>
</protein>
<evidence type="ECO:0000256" key="5">
    <source>
        <dbReference type="ARBA" id="ARBA00023266"/>
    </source>
</evidence>
<accession>A0A9D9H633</accession>
<comment type="caution">
    <text evidence="8">The sequence shown here is derived from an EMBL/GenBank/DDBJ whole genome shotgun (WGS) entry which is preliminary data.</text>
</comment>